<evidence type="ECO:0000256" key="1">
    <source>
        <dbReference type="SAM" id="SignalP"/>
    </source>
</evidence>
<dbReference type="AlphaFoldDB" id="A0A8S9WWQ9"/>
<protein>
    <submittedName>
        <fullName evidence="2">Uncharacterized protein</fullName>
    </submittedName>
</protein>
<organism evidence="2 3">
    <name type="scientific">Apolygus lucorum</name>
    <name type="common">Small green plant bug</name>
    <name type="synonym">Lygocoris lucorum</name>
    <dbReference type="NCBI Taxonomy" id="248454"/>
    <lineage>
        <taxon>Eukaryota</taxon>
        <taxon>Metazoa</taxon>
        <taxon>Ecdysozoa</taxon>
        <taxon>Arthropoda</taxon>
        <taxon>Hexapoda</taxon>
        <taxon>Insecta</taxon>
        <taxon>Pterygota</taxon>
        <taxon>Neoptera</taxon>
        <taxon>Paraneoptera</taxon>
        <taxon>Hemiptera</taxon>
        <taxon>Heteroptera</taxon>
        <taxon>Panheteroptera</taxon>
        <taxon>Cimicomorpha</taxon>
        <taxon>Miridae</taxon>
        <taxon>Mirini</taxon>
        <taxon>Apolygus</taxon>
    </lineage>
</organism>
<keyword evidence="1" id="KW-0732">Signal</keyword>
<accession>A0A8S9WWQ9</accession>
<gene>
    <name evidence="2" type="ORF">GE061_005092</name>
</gene>
<proteinExistence type="predicted"/>
<reference evidence="2" key="1">
    <citation type="journal article" date="2021" name="Mol. Ecol. Resour.">
        <title>Apolygus lucorum genome provides insights into omnivorousness and mesophyll feeding.</title>
        <authorList>
            <person name="Liu Y."/>
            <person name="Liu H."/>
            <person name="Wang H."/>
            <person name="Huang T."/>
            <person name="Liu B."/>
            <person name="Yang B."/>
            <person name="Yin L."/>
            <person name="Li B."/>
            <person name="Zhang Y."/>
            <person name="Zhang S."/>
            <person name="Jiang F."/>
            <person name="Zhang X."/>
            <person name="Ren Y."/>
            <person name="Wang B."/>
            <person name="Wang S."/>
            <person name="Lu Y."/>
            <person name="Wu K."/>
            <person name="Fan W."/>
            <person name="Wang G."/>
        </authorList>
    </citation>
    <scope>NUCLEOTIDE SEQUENCE</scope>
    <source>
        <strain evidence="2">12Hb</strain>
    </source>
</reference>
<comment type="caution">
    <text evidence="2">The sequence shown here is derived from an EMBL/GenBank/DDBJ whole genome shotgun (WGS) entry which is preliminary data.</text>
</comment>
<dbReference type="EMBL" id="WIXP02000013">
    <property type="protein sequence ID" value="KAF6200649.1"/>
    <property type="molecule type" value="Genomic_DNA"/>
</dbReference>
<keyword evidence="3" id="KW-1185">Reference proteome</keyword>
<evidence type="ECO:0000313" key="3">
    <source>
        <dbReference type="Proteomes" id="UP000466442"/>
    </source>
</evidence>
<feature type="chain" id="PRO_5035914501" evidence="1">
    <location>
        <begin position="20"/>
        <end position="177"/>
    </location>
</feature>
<dbReference type="Proteomes" id="UP000466442">
    <property type="component" value="Unassembled WGS sequence"/>
</dbReference>
<sequence>MKHLFFVSLFCVFVLHCGAQDYDPCGLAKELYMEKDVGLLHLRLEDIPLLVCLAGYHHYNLTFLSHRIDKQNYELRYYGIFGQPHPEVRNTGLKEQVISLQDDVLDKKNLRYRFIRYICSGNFVYRRPCDVRLDVNVWSKYLVPLPWAPDMMYGFHPIDPFDGFDPFSPEENPIGLI</sequence>
<name>A0A8S9WWQ9_APOLU</name>
<evidence type="ECO:0000313" key="2">
    <source>
        <dbReference type="EMBL" id="KAF6200649.1"/>
    </source>
</evidence>
<feature type="signal peptide" evidence="1">
    <location>
        <begin position="1"/>
        <end position="19"/>
    </location>
</feature>